<dbReference type="InterPro" id="IPR045864">
    <property type="entry name" value="aa-tRNA-synth_II/BPL/LPL"/>
</dbReference>
<dbReference type="EMBL" id="FPHE01000089">
    <property type="protein sequence ID" value="SFV59220.1"/>
    <property type="molecule type" value="Genomic_DNA"/>
</dbReference>
<dbReference type="AlphaFoldDB" id="A0A1W1C058"/>
<dbReference type="PANTHER" id="PTHR12835">
    <property type="entry name" value="BIOTIN PROTEIN LIGASE"/>
    <property type="match status" value="1"/>
</dbReference>
<organism evidence="3">
    <name type="scientific">hydrothermal vent metagenome</name>
    <dbReference type="NCBI Taxonomy" id="652676"/>
    <lineage>
        <taxon>unclassified sequences</taxon>
        <taxon>metagenomes</taxon>
        <taxon>ecological metagenomes</taxon>
    </lineage>
</organism>
<dbReference type="NCBIfam" id="TIGR00121">
    <property type="entry name" value="birA_ligase"/>
    <property type="match status" value="1"/>
</dbReference>
<dbReference type="Pfam" id="PF03099">
    <property type="entry name" value="BPL_LplA_LipB"/>
    <property type="match status" value="1"/>
</dbReference>
<keyword evidence="1 3" id="KW-0436">Ligase</keyword>
<protein>
    <submittedName>
        <fullName evidence="3">Biotin-protein ligase</fullName>
        <ecNumber evidence="3">6.3.4.15</ecNumber>
    </submittedName>
</protein>
<dbReference type="EC" id="6.3.4.15" evidence="3"/>
<dbReference type="InterPro" id="IPR004408">
    <property type="entry name" value="Biotin_CoA_COase_ligase"/>
</dbReference>
<dbReference type="GO" id="GO:0005737">
    <property type="term" value="C:cytoplasm"/>
    <property type="evidence" value="ECO:0007669"/>
    <property type="project" value="TreeGrafter"/>
</dbReference>
<dbReference type="SUPFAM" id="SSF55681">
    <property type="entry name" value="Class II aaRS and biotin synthetases"/>
    <property type="match status" value="1"/>
</dbReference>
<reference evidence="3" key="1">
    <citation type="submission" date="2016-10" db="EMBL/GenBank/DDBJ databases">
        <authorList>
            <person name="de Groot N.N."/>
        </authorList>
    </citation>
    <scope>NUCLEOTIDE SEQUENCE</scope>
</reference>
<dbReference type="NCBIfam" id="NF006294">
    <property type="entry name" value="PRK08477.1"/>
    <property type="match status" value="1"/>
</dbReference>
<dbReference type="PANTHER" id="PTHR12835:SF5">
    <property type="entry name" value="BIOTIN--PROTEIN LIGASE"/>
    <property type="match status" value="1"/>
</dbReference>
<dbReference type="PROSITE" id="PS51733">
    <property type="entry name" value="BPL_LPL_CATALYTIC"/>
    <property type="match status" value="1"/>
</dbReference>
<evidence type="ECO:0000259" key="2">
    <source>
        <dbReference type="PROSITE" id="PS51733"/>
    </source>
</evidence>
<feature type="domain" description="BPL/LPL catalytic" evidence="2">
    <location>
        <begin position="1"/>
        <end position="180"/>
    </location>
</feature>
<dbReference type="InterPro" id="IPR004143">
    <property type="entry name" value="BPL_LPL_catalytic"/>
</dbReference>
<evidence type="ECO:0000313" key="3">
    <source>
        <dbReference type="EMBL" id="SFV59220.1"/>
    </source>
</evidence>
<proteinExistence type="predicted"/>
<accession>A0A1W1C058</accession>
<dbReference type="GO" id="GO:0004077">
    <property type="term" value="F:biotin--[biotin carboxyl-carrier protein] ligase activity"/>
    <property type="evidence" value="ECO:0007669"/>
    <property type="project" value="UniProtKB-EC"/>
</dbReference>
<evidence type="ECO:0000256" key="1">
    <source>
        <dbReference type="ARBA" id="ARBA00022598"/>
    </source>
</evidence>
<sequence>MEVLFFNELESTQTYLLEQIKSKKLLTPIAIMAKKQTAGIGSRDNSWEGGDGNLFFSFAVNIDDLPKDLPLNSVSIYFSYIMKEVLEKFSSDIWLKWPNDLYYFKSKIGGIITKKIDSVLICGIGINLKKNSNSFKALNLNIEADFLLESYLKELETYPSWKQIFSKYALEFGKTRRVSAHIQGEYKSLANAILSQDGSLIINNKRVYSLR</sequence>
<dbReference type="Gene3D" id="3.30.930.10">
    <property type="entry name" value="Bira Bifunctional Protein, Domain 2"/>
    <property type="match status" value="1"/>
</dbReference>
<gene>
    <name evidence="3" type="ORF">MNB_SV-12-1866</name>
</gene>
<name>A0A1W1C058_9ZZZZ</name>